<name>A0A6G1JM20_9PLEO</name>
<dbReference type="OrthoDB" id="3747161at2759"/>
<organism evidence="1 2">
    <name type="scientific">Lentithecium fluviatile CBS 122367</name>
    <dbReference type="NCBI Taxonomy" id="1168545"/>
    <lineage>
        <taxon>Eukaryota</taxon>
        <taxon>Fungi</taxon>
        <taxon>Dikarya</taxon>
        <taxon>Ascomycota</taxon>
        <taxon>Pezizomycotina</taxon>
        <taxon>Dothideomycetes</taxon>
        <taxon>Pleosporomycetidae</taxon>
        <taxon>Pleosporales</taxon>
        <taxon>Massarineae</taxon>
        <taxon>Lentitheciaceae</taxon>
        <taxon>Lentithecium</taxon>
    </lineage>
</organism>
<accession>A0A6G1JM20</accession>
<reference evidence="1" key="1">
    <citation type="journal article" date="2020" name="Stud. Mycol.">
        <title>101 Dothideomycetes genomes: a test case for predicting lifestyles and emergence of pathogens.</title>
        <authorList>
            <person name="Haridas S."/>
            <person name="Albert R."/>
            <person name="Binder M."/>
            <person name="Bloem J."/>
            <person name="Labutti K."/>
            <person name="Salamov A."/>
            <person name="Andreopoulos B."/>
            <person name="Baker S."/>
            <person name="Barry K."/>
            <person name="Bills G."/>
            <person name="Bluhm B."/>
            <person name="Cannon C."/>
            <person name="Castanera R."/>
            <person name="Culley D."/>
            <person name="Daum C."/>
            <person name="Ezra D."/>
            <person name="Gonzalez J."/>
            <person name="Henrissat B."/>
            <person name="Kuo A."/>
            <person name="Liang C."/>
            <person name="Lipzen A."/>
            <person name="Lutzoni F."/>
            <person name="Magnuson J."/>
            <person name="Mondo S."/>
            <person name="Nolan M."/>
            <person name="Ohm R."/>
            <person name="Pangilinan J."/>
            <person name="Park H.-J."/>
            <person name="Ramirez L."/>
            <person name="Alfaro M."/>
            <person name="Sun H."/>
            <person name="Tritt A."/>
            <person name="Yoshinaga Y."/>
            <person name="Zwiers L.-H."/>
            <person name="Turgeon B."/>
            <person name="Goodwin S."/>
            <person name="Spatafora J."/>
            <person name="Crous P."/>
            <person name="Grigoriev I."/>
        </authorList>
    </citation>
    <scope>NUCLEOTIDE SEQUENCE</scope>
    <source>
        <strain evidence="1">CBS 122367</strain>
    </source>
</reference>
<gene>
    <name evidence="1" type="ORF">K458DRAFT_3228</name>
</gene>
<dbReference type="EMBL" id="MU005569">
    <property type="protein sequence ID" value="KAF2691617.1"/>
    <property type="molecule type" value="Genomic_DNA"/>
</dbReference>
<dbReference type="AlphaFoldDB" id="A0A6G1JM20"/>
<protein>
    <submittedName>
        <fullName evidence="1">Uncharacterized protein</fullName>
    </submittedName>
</protein>
<dbReference type="Proteomes" id="UP000799291">
    <property type="component" value="Unassembled WGS sequence"/>
</dbReference>
<evidence type="ECO:0000313" key="1">
    <source>
        <dbReference type="EMBL" id="KAF2691617.1"/>
    </source>
</evidence>
<sequence>MVGGCGRTDAINDINANNTPQKCRLSFVNTDATRRTIHANNQCLHPSLCMPIVLPARDLGSPVQTFDSAVIRAWLADQPASPRPSRLLSDESYVEENAVLEDDATTPNIIAPSTSYANALSRAKTYSDLRLLNKPVRYGVMGAERDDLPKDIHLLTEDL</sequence>
<proteinExistence type="predicted"/>
<evidence type="ECO:0000313" key="2">
    <source>
        <dbReference type="Proteomes" id="UP000799291"/>
    </source>
</evidence>
<keyword evidence="2" id="KW-1185">Reference proteome</keyword>